<gene>
    <name evidence="1" type="ORF">FKW44_011730</name>
</gene>
<keyword evidence="2" id="KW-1185">Reference proteome</keyword>
<sequence>MRLLTRKAKVSMNMIPKMNRMTNSGSTVAMCEMEAQNEVESKASPDLCLPEDEERIKIQVNAQSRDDDPGHVGLVTGGISKYICMAMAGKDILKTRSHSAIPNGDH</sequence>
<dbReference type="EMBL" id="CP045896">
    <property type="protein sequence ID" value="QQP50655.1"/>
    <property type="molecule type" value="Genomic_DNA"/>
</dbReference>
<dbReference type="Proteomes" id="UP000595437">
    <property type="component" value="Chromosome 7"/>
</dbReference>
<name>A0A7T8HJM2_CALRO</name>
<dbReference type="AlphaFoldDB" id="A0A7T8HJM2"/>
<proteinExistence type="predicted"/>
<reference evidence="2" key="1">
    <citation type="submission" date="2021-01" db="EMBL/GenBank/DDBJ databases">
        <title>Caligus Genome Assembly.</title>
        <authorList>
            <person name="Gallardo-Escarate C."/>
        </authorList>
    </citation>
    <scope>NUCLEOTIDE SEQUENCE [LARGE SCALE GENOMIC DNA]</scope>
</reference>
<protein>
    <submittedName>
        <fullName evidence="1">Derlin</fullName>
    </submittedName>
</protein>
<evidence type="ECO:0000313" key="1">
    <source>
        <dbReference type="EMBL" id="QQP50655.1"/>
    </source>
</evidence>
<organism evidence="1 2">
    <name type="scientific">Caligus rogercresseyi</name>
    <name type="common">Sea louse</name>
    <dbReference type="NCBI Taxonomy" id="217165"/>
    <lineage>
        <taxon>Eukaryota</taxon>
        <taxon>Metazoa</taxon>
        <taxon>Ecdysozoa</taxon>
        <taxon>Arthropoda</taxon>
        <taxon>Crustacea</taxon>
        <taxon>Multicrustacea</taxon>
        <taxon>Hexanauplia</taxon>
        <taxon>Copepoda</taxon>
        <taxon>Siphonostomatoida</taxon>
        <taxon>Caligidae</taxon>
        <taxon>Caligus</taxon>
    </lineage>
</organism>
<evidence type="ECO:0000313" key="2">
    <source>
        <dbReference type="Proteomes" id="UP000595437"/>
    </source>
</evidence>
<accession>A0A7T8HJM2</accession>